<dbReference type="Proteomes" id="UP000887540">
    <property type="component" value="Unplaced"/>
</dbReference>
<name>A0A914DRU8_9BILA</name>
<feature type="domain" description="GHMP kinase N-terminal" evidence="4">
    <location>
        <begin position="54"/>
        <end position="142"/>
    </location>
</feature>
<dbReference type="Pfam" id="PF00288">
    <property type="entry name" value="GHMP_kinases_N"/>
    <property type="match status" value="1"/>
</dbReference>
<dbReference type="PRINTS" id="PR00959">
    <property type="entry name" value="MEVGALKINASE"/>
</dbReference>
<evidence type="ECO:0000313" key="6">
    <source>
        <dbReference type="Proteomes" id="UP000887540"/>
    </source>
</evidence>
<reference evidence="7" key="1">
    <citation type="submission" date="2022-11" db="UniProtKB">
        <authorList>
            <consortium name="WormBaseParasite"/>
        </authorList>
    </citation>
    <scope>IDENTIFICATION</scope>
</reference>
<evidence type="ECO:0000256" key="3">
    <source>
        <dbReference type="ARBA" id="ARBA00022840"/>
    </source>
</evidence>
<evidence type="ECO:0000259" key="4">
    <source>
        <dbReference type="Pfam" id="PF00288"/>
    </source>
</evidence>
<accession>A0A914DRU8</accession>
<dbReference type="Pfam" id="PF08544">
    <property type="entry name" value="GHMP_kinases_C"/>
    <property type="match status" value="1"/>
</dbReference>
<protein>
    <submittedName>
        <fullName evidence="7">Galactokinase</fullName>
    </submittedName>
</protein>
<evidence type="ECO:0000256" key="2">
    <source>
        <dbReference type="ARBA" id="ARBA00022741"/>
    </source>
</evidence>
<evidence type="ECO:0000259" key="5">
    <source>
        <dbReference type="Pfam" id="PF08544"/>
    </source>
</evidence>
<evidence type="ECO:0000313" key="7">
    <source>
        <dbReference type="WBParaSite" id="ACRNAN_scaffold3604.g26953.t1"/>
    </source>
</evidence>
<dbReference type="Gene3D" id="3.30.70.3170">
    <property type="match status" value="1"/>
</dbReference>
<dbReference type="GO" id="GO:0005829">
    <property type="term" value="C:cytosol"/>
    <property type="evidence" value="ECO:0007669"/>
    <property type="project" value="TreeGrafter"/>
</dbReference>
<dbReference type="InterPro" id="IPR013750">
    <property type="entry name" value="GHMP_kinase_C_dom"/>
</dbReference>
<dbReference type="PIRSF" id="PIRSF000530">
    <property type="entry name" value="Galactokinase"/>
    <property type="match status" value="1"/>
</dbReference>
<keyword evidence="2" id="KW-0547">Nucleotide-binding</keyword>
<comment type="similarity">
    <text evidence="1">Belongs to the GHMP kinase family. GalK subfamily.</text>
</comment>
<dbReference type="PANTHER" id="PTHR10457:SF7">
    <property type="entry name" value="GALACTOKINASE-RELATED"/>
    <property type="match status" value="1"/>
</dbReference>
<feature type="domain" description="GHMP kinase C-terminal" evidence="5">
    <location>
        <begin position="298"/>
        <end position="372"/>
    </location>
</feature>
<keyword evidence="6" id="KW-1185">Reference proteome</keyword>
<sequence length="394" mass="44008">MAIQASTFIVAGKSNKNQIHFFNLDKKFEEHVHEITQELWPGTTHPKWYEYFLAAWRGVLERLPNETSSPKGMNLLLYGTIPAASGVSSSSALVCAAALTTIAIQTGKSFEVFSKAELAEMTAKTERYVGVEGGGMDQAVECLAERGIALRIDFHPLKWTPVTLPSNALFAVLHCGKTMNKGTTSHYNQRVVECRIAAQIMAKQSGAKNWQEVRTLRDLARLLGNLTPVQMTAEVEKRLTKPTDQAYSREEILQVLETNEEDFIEHSLNNKTRELQEFWLKKRALHVYSEAARVFQFEEACKQGNVVELGKLMNGSHKSCRDLFECSCPELDETVEKCLKAGCLGARLTGAGWGGCVVALLDKSHKEDIEKHLNVLFWSEPSQGIEITFNAQNN</sequence>
<dbReference type="InterPro" id="IPR036554">
    <property type="entry name" value="GHMP_kinase_C_sf"/>
</dbReference>
<dbReference type="SUPFAM" id="SSF54211">
    <property type="entry name" value="Ribosomal protein S5 domain 2-like"/>
    <property type="match status" value="1"/>
</dbReference>
<dbReference type="PRINTS" id="PR00473">
    <property type="entry name" value="GALCTOKINASE"/>
</dbReference>
<dbReference type="GO" id="GO:0005524">
    <property type="term" value="F:ATP binding"/>
    <property type="evidence" value="ECO:0007669"/>
    <property type="project" value="UniProtKB-KW"/>
</dbReference>
<keyword evidence="3" id="KW-0067">ATP-binding</keyword>
<proteinExistence type="inferred from homology"/>
<evidence type="ECO:0000256" key="1">
    <source>
        <dbReference type="ARBA" id="ARBA00006566"/>
    </source>
</evidence>
<dbReference type="WBParaSite" id="ACRNAN_scaffold3604.g26953.t1">
    <property type="protein sequence ID" value="ACRNAN_scaffold3604.g26953.t1"/>
    <property type="gene ID" value="ACRNAN_scaffold3604.g26953"/>
</dbReference>
<dbReference type="InterPro" id="IPR000705">
    <property type="entry name" value="Galactokinase"/>
</dbReference>
<dbReference type="InterPro" id="IPR006206">
    <property type="entry name" value="Mevalonate/galactokinase"/>
</dbReference>
<dbReference type="SUPFAM" id="SSF55060">
    <property type="entry name" value="GHMP Kinase, C-terminal domain"/>
    <property type="match status" value="1"/>
</dbReference>
<dbReference type="GO" id="GO:0006012">
    <property type="term" value="P:galactose metabolic process"/>
    <property type="evidence" value="ECO:0007669"/>
    <property type="project" value="InterPro"/>
</dbReference>
<dbReference type="AlphaFoldDB" id="A0A914DRU8"/>
<dbReference type="Gene3D" id="1.20.1440.340">
    <property type="match status" value="1"/>
</dbReference>
<organism evidence="6 7">
    <name type="scientific">Acrobeloides nanus</name>
    <dbReference type="NCBI Taxonomy" id="290746"/>
    <lineage>
        <taxon>Eukaryota</taxon>
        <taxon>Metazoa</taxon>
        <taxon>Ecdysozoa</taxon>
        <taxon>Nematoda</taxon>
        <taxon>Chromadorea</taxon>
        <taxon>Rhabditida</taxon>
        <taxon>Tylenchina</taxon>
        <taxon>Cephalobomorpha</taxon>
        <taxon>Cephaloboidea</taxon>
        <taxon>Cephalobidae</taxon>
        <taxon>Acrobeloides</taxon>
    </lineage>
</organism>
<dbReference type="InterPro" id="IPR006204">
    <property type="entry name" value="GHMP_kinase_N_dom"/>
</dbReference>
<dbReference type="Gene3D" id="3.30.230.10">
    <property type="match status" value="1"/>
</dbReference>
<dbReference type="InterPro" id="IPR014721">
    <property type="entry name" value="Ribsml_uS5_D2-typ_fold_subgr"/>
</dbReference>
<dbReference type="InterPro" id="IPR020568">
    <property type="entry name" value="Ribosomal_Su5_D2-typ_SF"/>
</dbReference>
<dbReference type="PANTHER" id="PTHR10457">
    <property type="entry name" value="MEVALONATE KINASE/GALACTOKINASE"/>
    <property type="match status" value="1"/>
</dbReference>
<dbReference type="GO" id="GO:0004335">
    <property type="term" value="F:galactokinase activity"/>
    <property type="evidence" value="ECO:0007669"/>
    <property type="project" value="InterPro"/>
</dbReference>